<comment type="function">
    <text evidence="10">Plays a role in the elongation phase of viral strand displacement replication by unwinding the template in an ATP-independent fashion, employing its capacity to form multimers. Also enhances the rate of initiation. Released from template upon second strand synthesis. Assembles in complex with viral pTP, viral pol, host NFIA and host POU2F1/OCT1 on viral origin of replication. Covers the whole ssDNA genome during synthesis. The complementary strand synthesis induces its relese from DNA template. May inhibit cellular transcription mediated by the interaction between host SRCAP and CBP.</text>
</comment>
<feature type="binding site" evidence="10">
    <location>
        <position position="287"/>
    </location>
    <ligand>
        <name>Zn(2+)</name>
        <dbReference type="ChEBI" id="CHEBI:29105"/>
        <label>2</label>
    </ligand>
</feature>
<dbReference type="SUPFAM" id="SSF47724">
    <property type="entry name" value="Domain of early E2A DNA-binding protein, ADDBP"/>
    <property type="match status" value="1"/>
</dbReference>
<comment type="subcellular location">
    <subcellularLocation>
        <location evidence="10">Host nucleus</location>
    </subcellularLocation>
    <text evidence="10">Accumulates in infected cells.</text>
</comment>
<feature type="binding site" evidence="10">
    <location>
        <position position="228"/>
    </location>
    <ligand>
        <name>Zn(2+)</name>
        <dbReference type="ChEBI" id="CHEBI:29105"/>
        <label>1</label>
    </ligand>
</feature>
<evidence type="ECO:0000256" key="2">
    <source>
        <dbReference type="ARBA" id="ARBA00022553"/>
    </source>
</evidence>
<feature type="domain" description="Adenovirus DNA-binding all-alpha" evidence="12">
    <location>
        <begin position="74"/>
        <end position="150"/>
    </location>
</feature>
<dbReference type="GO" id="GO:0008270">
    <property type="term" value="F:zinc ion binding"/>
    <property type="evidence" value="ECO:0007669"/>
    <property type="project" value="UniProtKB-UniRule"/>
</dbReference>
<feature type="binding site" evidence="10">
    <location>
        <position position="285"/>
    </location>
    <ligand>
        <name>Zn(2+)</name>
        <dbReference type="ChEBI" id="CHEBI:29105"/>
        <label>2</label>
    </ligand>
</feature>
<dbReference type="GO" id="GO:0006260">
    <property type="term" value="P:DNA replication"/>
    <property type="evidence" value="ECO:0007669"/>
    <property type="project" value="UniProtKB-KW"/>
</dbReference>
<comment type="domain">
    <text evidence="10">The C-terminal arm bridges DBP molecules together, thereby creating a chain.</text>
</comment>
<feature type="domain" description="Adenovirus DNA-binding zinc-binding" evidence="13">
    <location>
        <begin position="284"/>
        <end position="373"/>
    </location>
</feature>
<feature type="binding site" evidence="10">
    <location>
        <position position="176"/>
    </location>
    <ligand>
        <name>Zn(2+)</name>
        <dbReference type="ChEBI" id="CHEBI:29105"/>
        <label>1</label>
    </ligand>
</feature>
<evidence type="ECO:0000259" key="13">
    <source>
        <dbReference type="Pfam" id="PF03728"/>
    </source>
</evidence>
<evidence type="ECO:0000313" key="14">
    <source>
        <dbReference type="EMBL" id="BBF72837.1"/>
    </source>
</evidence>
<keyword evidence="5 10" id="KW-0235">DNA replication</keyword>
<name>A0A348FKH0_9ADEN</name>
<dbReference type="Pfam" id="PF03728">
    <property type="entry name" value="Viral_DNA_Zn_bi"/>
    <property type="match status" value="2"/>
</dbReference>
<dbReference type="GO" id="GO:0045740">
    <property type="term" value="P:positive regulation of DNA replication"/>
    <property type="evidence" value="ECO:0007669"/>
    <property type="project" value="UniProtKB-UniRule"/>
</dbReference>
<dbReference type="Pfam" id="PF02236">
    <property type="entry name" value="Viral_DNA_bi"/>
    <property type="match status" value="1"/>
</dbReference>
<dbReference type="GO" id="GO:0039687">
    <property type="term" value="P:viral DNA strand displacement replication"/>
    <property type="evidence" value="ECO:0007669"/>
    <property type="project" value="UniProtKB-UniRule"/>
</dbReference>
<dbReference type="InterPro" id="IPR036362">
    <property type="entry name" value="Adenovirus_DNA-bd_N_sf"/>
</dbReference>
<dbReference type="InterPro" id="IPR037540">
    <property type="entry name" value="ADV_DNB2"/>
</dbReference>
<gene>
    <name evidence="10" type="primary">DBP</name>
</gene>
<keyword evidence="9 10" id="KW-0238">DNA-binding</keyword>
<dbReference type="GO" id="GO:0042025">
    <property type="term" value="C:host cell nucleus"/>
    <property type="evidence" value="ECO:0007669"/>
    <property type="project" value="UniProtKB-SubCell"/>
</dbReference>
<dbReference type="EMBL" id="AP018374">
    <property type="protein sequence ID" value="BBF72837.1"/>
    <property type="molecule type" value="Genomic_DNA"/>
</dbReference>
<feature type="domain" description="Adenovirus DNA-binding zinc-binding" evidence="13">
    <location>
        <begin position="172"/>
        <end position="272"/>
    </location>
</feature>
<feature type="binding site" evidence="10">
    <location>
        <position position="338"/>
    </location>
    <ligand>
        <name>Zn(2+)</name>
        <dbReference type="ChEBI" id="CHEBI:29105"/>
        <label>2</label>
    </ligand>
</feature>
<keyword evidence="4 10" id="KW-0945">Host-virus interaction</keyword>
<dbReference type="InterPro" id="IPR036368">
    <property type="entry name" value="ADBP_zn-bd_sf"/>
</dbReference>
<evidence type="ECO:0000256" key="5">
    <source>
        <dbReference type="ARBA" id="ARBA00022705"/>
    </source>
</evidence>
<evidence type="ECO:0000256" key="8">
    <source>
        <dbReference type="ARBA" id="ARBA00023109"/>
    </source>
</evidence>
<feature type="binding site" evidence="10">
    <location>
        <position position="244"/>
    </location>
    <ligand>
        <name>Zn(2+)</name>
        <dbReference type="ChEBI" id="CHEBI:29105"/>
        <label>1</label>
    </ligand>
</feature>
<dbReference type="HAMAP" id="MF_04054">
    <property type="entry name" value="ADV_DNB2"/>
    <property type="match status" value="1"/>
</dbReference>
<sequence>MSAQNLAENYASSGDEEYEQGIKPKKITRRRPVFEESDDEDIQEVLVKKPKIHSPVAQTPVIPGNLEVSEENWQQAMDKTLQMMVPLKVDTKALTLLPDNGTYECFRKLAQAWLNDKKKFVPLTYTTTKSFASVIGRFLFGFVINSCKLQSKNWNPSGCSIWKHECTNGDGLKCLHGVPMIIKEQIIEMDLSSENGQKALKENKNAKITQNRWGKQIVQLKNTDARSCFHDSGTVSGMHCGLSCGVFYTEGTKAEMAFKQMMEFQVACYPKMPNADKKLLLPIKCDCNISSTVPMIGRQICKITPFAINMGSNVDVKAITDDKIKATVQNPAVLVFQCCNPAYRNARANKNCDFKISAPDMMTALQIAKQIWSGFFNTPAPVLLPDFKWSSAYQFQTTVLPTGEDDDDDCLF</sequence>
<keyword evidence="3 10" id="KW-1048">Host nucleus</keyword>
<evidence type="ECO:0000256" key="6">
    <source>
        <dbReference type="ARBA" id="ARBA00022723"/>
    </source>
</evidence>
<evidence type="ECO:0000256" key="4">
    <source>
        <dbReference type="ARBA" id="ARBA00022581"/>
    </source>
</evidence>
<organism evidence="14 15">
    <name type="scientific">Eidolon helvum adenovirus</name>
    <dbReference type="NCBI Taxonomy" id="2039267"/>
    <lineage>
        <taxon>Viruses</taxon>
        <taxon>Varidnaviria</taxon>
        <taxon>Bamfordvirae</taxon>
        <taxon>Preplasmiviricota</taxon>
        <taxon>Polisuviricotina</taxon>
        <taxon>Pharingeaviricetes</taxon>
        <taxon>Rowavirales</taxon>
        <taxon>Adenoviridae</taxon>
        <taxon>Mastadenovirus</taxon>
    </lineage>
</organism>
<evidence type="ECO:0000256" key="3">
    <source>
        <dbReference type="ARBA" id="ARBA00022562"/>
    </source>
</evidence>
<evidence type="ECO:0000313" key="15">
    <source>
        <dbReference type="Proteomes" id="UP000317189"/>
    </source>
</evidence>
<reference evidence="14 15" key="1">
    <citation type="journal article" date="2017" name="Viruses">
        <title>Characterization of a Novel Bat Adenovirus Isolated from Straw-Colored Fruit Bat (Eidolon helvum).</title>
        <authorList>
            <person name="Ogawa H."/>
            <person name="Kajihara M."/>
            <person name="Nao N."/>
            <person name="Shigeno A."/>
            <person name="Fujikura D."/>
            <person name="Hang'ombe B.M."/>
            <person name="Mweene A.S."/>
            <person name="Mutemwa A."/>
            <person name="Squarre D."/>
            <person name="Yamada M."/>
            <person name="Higashi H."/>
            <person name="Sawa H."/>
            <person name="Takada A."/>
        </authorList>
    </citation>
    <scope>NUCLEOTIDE SEQUENCE [LARGE SCALE GENOMIC DNA]</scope>
    <source>
        <strain evidence="14">06-106</strain>
    </source>
</reference>
<dbReference type="InterPro" id="IPR003176">
    <property type="entry name" value="Adenovirus_DNA-bd_a"/>
</dbReference>
<feature type="region of interest" description="Disordered" evidence="11">
    <location>
        <begin position="1"/>
        <end position="39"/>
    </location>
</feature>
<protein>
    <recommendedName>
        <fullName evidence="10">DNA-binding protein</fullName>
        <shortName evidence="10">DBP</shortName>
    </recommendedName>
    <alternativeName>
        <fullName evidence="10">Early 2A protein</fullName>
    </alternativeName>
    <alternativeName>
        <fullName evidence="10">Early E2A DNA-binding protein</fullName>
    </alternativeName>
</protein>
<feature type="compositionally biased region" description="Polar residues" evidence="11">
    <location>
        <begin position="1"/>
        <end position="12"/>
    </location>
</feature>
<keyword evidence="6 10" id="KW-0479">Metal-binding</keyword>
<accession>A0A348FKH0</accession>
<keyword evidence="7 10" id="KW-0862">Zinc</keyword>
<keyword evidence="1 10" id="KW-0244">Early protein</keyword>
<keyword evidence="8 10" id="KW-1194">Viral DNA replication</keyword>
<comment type="subunit">
    <text evidence="10">Homomultimerizes on viral ssDNA bound to pTP. Forms a initiation complex with viral polymerase, pTP and hosts NFIA and POU2F1/OCT1. Interacts with host SRCAP.</text>
</comment>
<evidence type="ECO:0000259" key="12">
    <source>
        <dbReference type="Pfam" id="PF02236"/>
    </source>
</evidence>
<feature type="binding site" evidence="10">
    <location>
        <position position="174"/>
    </location>
    <ligand>
        <name>Zn(2+)</name>
        <dbReference type="ChEBI" id="CHEBI:29105"/>
        <label>1</label>
    </ligand>
</feature>
<dbReference type="Proteomes" id="UP000317189">
    <property type="component" value="Segment"/>
</dbReference>
<evidence type="ECO:0000256" key="10">
    <source>
        <dbReference type="HAMAP-Rule" id="MF_04054"/>
    </source>
</evidence>
<feature type="region of interest" description="C-terminal arm, DBP binding" evidence="10">
    <location>
        <begin position="398"/>
        <end position="412"/>
    </location>
</feature>
<comment type="similarity">
    <text evidence="10">Belongs to the adenoviridae E2A DNA-binding protein family.</text>
</comment>
<keyword evidence="2 10" id="KW-0597">Phosphoprotein</keyword>
<dbReference type="GO" id="GO:0019028">
    <property type="term" value="C:viral capsid"/>
    <property type="evidence" value="ECO:0007669"/>
    <property type="project" value="UniProtKB-UniRule"/>
</dbReference>
<dbReference type="SUPFAM" id="SSF57917">
    <property type="entry name" value="Zn-binding domains of ADDBP"/>
    <property type="match status" value="2"/>
</dbReference>
<evidence type="ECO:0000256" key="7">
    <source>
        <dbReference type="ARBA" id="ARBA00022833"/>
    </source>
</evidence>
<keyword evidence="15" id="KW-1185">Reference proteome</keyword>
<proteinExistence type="inferred from homology"/>
<dbReference type="Gene3D" id="3.90.148.10">
    <property type="entry name" value="Adenovirus DNA-binding, C-terminal domain superfamily/Adenovirus DNA-binding, zinc binding domain"/>
    <property type="match status" value="1"/>
</dbReference>
<evidence type="ECO:0000256" key="1">
    <source>
        <dbReference type="ARBA" id="ARBA00022518"/>
    </source>
</evidence>
<evidence type="ECO:0000256" key="11">
    <source>
        <dbReference type="SAM" id="MobiDB-lite"/>
    </source>
</evidence>
<comment type="caution">
    <text evidence="10">Lacks conserved residue(s) required for the propagation of feature annotation.</text>
</comment>
<dbReference type="InterPro" id="IPR005376">
    <property type="entry name" value="Adenovirus_DNA-bd_zn-bd"/>
</dbReference>
<dbReference type="Gene3D" id="1.10.269.10">
    <property type="entry name" value="Adenovirus DNA-binding, N-terminal domain"/>
    <property type="match status" value="1"/>
</dbReference>
<dbReference type="InterPro" id="IPR036367">
    <property type="entry name" value="Ad_DBP_C_sf"/>
</dbReference>
<evidence type="ECO:0000256" key="9">
    <source>
        <dbReference type="ARBA" id="ARBA00023125"/>
    </source>
</evidence>
<dbReference type="GO" id="GO:0006351">
    <property type="term" value="P:DNA-templated transcription"/>
    <property type="evidence" value="ECO:0007669"/>
    <property type="project" value="UniProtKB-UniRule"/>
</dbReference>
<feature type="binding site" evidence="10">
    <location>
        <position position="352"/>
    </location>
    <ligand>
        <name>Zn(2+)</name>
        <dbReference type="ChEBI" id="CHEBI:29105"/>
        <label>2</label>
    </ligand>
</feature>
<dbReference type="GO" id="GO:0003677">
    <property type="term" value="F:DNA binding"/>
    <property type="evidence" value="ECO:0007669"/>
    <property type="project" value="UniProtKB-UniRule"/>
</dbReference>